<evidence type="ECO:0000313" key="2">
    <source>
        <dbReference type="Proteomes" id="UP001428341"/>
    </source>
</evidence>
<dbReference type="Proteomes" id="UP001428341">
    <property type="component" value="Unassembled WGS sequence"/>
</dbReference>
<dbReference type="AlphaFoldDB" id="A0AAP0QCC2"/>
<name>A0AAP0QCC2_9ROSI</name>
<organism evidence="1 2">
    <name type="scientific">Citrus x changshan-huyou</name>
    <dbReference type="NCBI Taxonomy" id="2935761"/>
    <lineage>
        <taxon>Eukaryota</taxon>
        <taxon>Viridiplantae</taxon>
        <taxon>Streptophyta</taxon>
        <taxon>Embryophyta</taxon>
        <taxon>Tracheophyta</taxon>
        <taxon>Spermatophyta</taxon>
        <taxon>Magnoliopsida</taxon>
        <taxon>eudicotyledons</taxon>
        <taxon>Gunneridae</taxon>
        <taxon>Pentapetalae</taxon>
        <taxon>rosids</taxon>
        <taxon>malvids</taxon>
        <taxon>Sapindales</taxon>
        <taxon>Rutaceae</taxon>
        <taxon>Aurantioideae</taxon>
        <taxon>Citrus</taxon>
    </lineage>
</organism>
<accession>A0AAP0QCC2</accession>
<dbReference type="EMBL" id="JBCGBO010000024">
    <property type="protein sequence ID" value="KAK9182376.1"/>
    <property type="molecule type" value="Genomic_DNA"/>
</dbReference>
<gene>
    <name evidence="1" type="ORF">WN944_025520</name>
</gene>
<keyword evidence="2" id="KW-1185">Reference proteome</keyword>
<sequence length="70" mass="7769">MFKKNENLPLKYGRNGISLWPAGRIHPLANSCAPDSTWNNSSDENYAQIPLQPVAHCVATLLMIVMNSTQ</sequence>
<protein>
    <submittedName>
        <fullName evidence="1">Uncharacterized protein</fullName>
    </submittedName>
</protein>
<proteinExistence type="predicted"/>
<reference evidence="1 2" key="1">
    <citation type="submission" date="2024-05" db="EMBL/GenBank/DDBJ databases">
        <title>Haplotype-resolved chromosome-level genome assembly of Huyou (Citrus changshanensis).</title>
        <authorList>
            <person name="Miao C."/>
            <person name="Chen W."/>
            <person name="Wu Y."/>
            <person name="Wang L."/>
            <person name="Zhao S."/>
            <person name="Grierson D."/>
            <person name="Xu C."/>
            <person name="Chen K."/>
        </authorList>
    </citation>
    <scope>NUCLEOTIDE SEQUENCE [LARGE SCALE GENOMIC DNA]</scope>
    <source>
        <strain evidence="1">01-14</strain>
        <tissue evidence="1">Leaf</tissue>
    </source>
</reference>
<comment type="caution">
    <text evidence="1">The sequence shown here is derived from an EMBL/GenBank/DDBJ whole genome shotgun (WGS) entry which is preliminary data.</text>
</comment>
<evidence type="ECO:0000313" key="1">
    <source>
        <dbReference type="EMBL" id="KAK9182376.1"/>
    </source>
</evidence>